<sequence length="129" mass="14709">MYIPFRVTCTQLGRLLLITNSTPRQSAVKSESIHERVLRRVWHPRQCFLVRFSAGRTTHVAIMKDLAPRLSNQLIVEKCRNMLSGGGNLDCMSFPIKGYDSSDPKAWLKLDELIAGMRSAEKRLHERVG</sequence>
<gene>
    <name evidence="1" type="ORF">ARMSODRAFT_103183</name>
</gene>
<evidence type="ECO:0000313" key="1">
    <source>
        <dbReference type="EMBL" id="PBK58737.1"/>
    </source>
</evidence>
<accession>A0A2H3B2A0</accession>
<protein>
    <submittedName>
        <fullName evidence="1">Uncharacterized protein</fullName>
    </submittedName>
</protein>
<name>A0A2H3B2A0_9AGAR</name>
<proteinExistence type="predicted"/>
<organism evidence="1 2">
    <name type="scientific">Armillaria solidipes</name>
    <dbReference type="NCBI Taxonomy" id="1076256"/>
    <lineage>
        <taxon>Eukaryota</taxon>
        <taxon>Fungi</taxon>
        <taxon>Dikarya</taxon>
        <taxon>Basidiomycota</taxon>
        <taxon>Agaricomycotina</taxon>
        <taxon>Agaricomycetes</taxon>
        <taxon>Agaricomycetidae</taxon>
        <taxon>Agaricales</taxon>
        <taxon>Marasmiineae</taxon>
        <taxon>Physalacriaceae</taxon>
        <taxon>Armillaria</taxon>
    </lineage>
</organism>
<dbReference type="AlphaFoldDB" id="A0A2H3B2A0"/>
<reference evidence="2" key="1">
    <citation type="journal article" date="2017" name="Nat. Ecol. Evol.">
        <title>Genome expansion and lineage-specific genetic innovations in the forest pathogenic fungi Armillaria.</title>
        <authorList>
            <person name="Sipos G."/>
            <person name="Prasanna A.N."/>
            <person name="Walter M.C."/>
            <person name="O'Connor E."/>
            <person name="Balint B."/>
            <person name="Krizsan K."/>
            <person name="Kiss B."/>
            <person name="Hess J."/>
            <person name="Varga T."/>
            <person name="Slot J."/>
            <person name="Riley R."/>
            <person name="Boka B."/>
            <person name="Rigling D."/>
            <person name="Barry K."/>
            <person name="Lee J."/>
            <person name="Mihaltcheva S."/>
            <person name="LaButti K."/>
            <person name="Lipzen A."/>
            <person name="Waldron R."/>
            <person name="Moloney N.M."/>
            <person name="Sperisen C."/>
            <person name="Kredics L."/>
            <person name="Vagvoelgyi C."/>
            <person name="Patrignani A."/>
            <person name="Fitzpatrick D."/>
            <person name="Nagy I."/>
            <person name="Doyle S."/>
            <person name="Anderson J.B."/>
            <person name="Grigoriev I.V."/>
            <person name="Gueldener U."/>
            <person name="Muensterkoetter M."/>
            <person name="Nagy L.G."/>
        </authorList>
    </citation>
    <scope>NUCLEOTIDE SEQUENCE [LARGE SCALE GENOMIC DNA]</scope>
    <source>
        <strain evidence="2">28-4</strain>
    </source>
</reference>
<dbReference type="EMBL" id="KZ293526">
    <property type="protein sequence ID" value="PBK58737.1"/>
    <property type="molecule type" value="Genomic_DNA"/>
</dbReference>
<dbReference type="Proteomes" id="UP000218334">
    <property type="component" value="Unassembled WGS sequence"/>
</dbReference>
<keyword evidence="2" id="KW-1185">Reference proteome</keyword>
<evidence type="ECO:0000313" key="2">
    <source>
        <dbReference type="Proteomes" id="UP000218334"/>
    </source>
</evidence>